<organism evidence="1 2">
    <name type="scientific">Taibaiella soli</name>
    <dbReference type="NCBI Taxonomy" id="1649169"/>
    <lineage>
        <taxon>Bacteria</taxon>
        <taxon>Pseudomonadati</taxon>
        <taxon>Bacteroidota</taxon>
        <taxon>Chitinophagia</taxon>
        <taxon>Chitinophagales</taxon>
        <taxon>Chitinophagaceae</taxon>
        <taxon>Taibaiella</taxon>
    </lineage>
</organism>
<comment type="caution">
    <text evidence="1">The sequence shown here is derived from an EMBL/GenBank/DDBJ whole genome shotgun (WGS) entry which is preliminary data.</text>
</comment>
<dbReference type="Proteomes" id="UP000248745">
    <property type="component" value="Unassembled WGS sequence"/>
</dbReference>
<evidence type="ECO:0000313" key="2">
    <source>
        <dbReference type="Proteomes" id="UP000248745"/>
    </source>
</evidence>
<dbReference type="EMBL" id="QKTW01000006">
    <property type="protein sequence ID" value="PZF74267.1"/>
    <property type="molecule type" value="Genomic_DNA"/>
</dbReference>
<proteinExistence type="predicted"/>
<sequence>MSVNELQQRIIDEVLKMESPELLEKFYKLLEMEKEEYVYQLSEERKLIIREAQAEYKAGKYITQEELDKELDEWLEE</sequence>
<reference evidence="1 2" key="1">
    <citation type="submission" date="2018-06" db="EMBL/GenBank/DDBJ databases">
        <title>Mucibacter soli gen. nov., sp. nov., a new member of the family Chitinophagaceae producing mucin.</title>
        <authorList>
            <person name="Kim M.-K."/>
            <person name="Park S."/>
            <person name="Kim T.-S."/>
            <person name="Joung Y."/>
            <person name="Han J.-H."/>
            <person name="Kim S.B."/>
        </authorList>
    </citation>
    <scope>NUCLEOTIDE SEQUENCE [LARGE SCALE GENOMIC DNA]</scope>
    <source>
        <strain evidence="1 2">R1-15</strain>
    </source>
</reference>
<accession>A0A2W2BEE5</accession>
<evidence type="ECO:0000313" key="1">
    <source>
        <dbReference type="EMBL" id="PZF74267.1"/>
    </source>
</evidence>
<keyword evidence="2" id="KW-1185">Reference proteome</keyword>
<dbReference type="AlphaFoldDB" id="A0A2W2BEE5"/>
<gene>
    <name evidence="1" type="ORF">DN068_04460</name>
</gene>
<dbReference type="RefSeq" id="WP_110997683.1">
    <property type="nucleotide sequence ID" value="NZ_QKTW01000006.1"/>
</dbReference>
<name>A0A2W2BEE5_9BACT</name>
<protein>
    <submittedName>
        <fullName evidence="1">Uncharacterized protein</fullName>
    </submittedName>
</protein>